<dbReference type="PROSITE" id="PS51820">
    <property type="entry name" value="PA14"/>
    <property type="match status" value="1"/>
</dbReference>
<dbReference type="Gene3D" id="3.90.182.10">
    <property type="entry name" value="Toxin - Anthrax Protective Antigen,domain 1"/>
    <property type="match status" value="1"/>
</dbReference>
<accession>A0A381WTC4</accession>
<dbReference type="SUPFAM" id="SSF56988">
    <property type="entry name" value="Anthrax protective antigen"/>
    <property type="match status" value="1"/>
</dbReference>
<dbReference type="EMBL" id="UINC01012663">
    <property type="protein sequence ID" value="SVA55173.1"/>
    <property type="molecule type" value="Genomic_DNA"/>
</dbReference>
<proteinExistence type="predicted"/>
<name>A0A381WTC4_9ZZZZ</name>
<feature type="domain" description="PA14" evidence="1">
    <location>
        <begin position="54"/>
        <end position="201"/>
    </location>
</feature>
<organism evidence="2">
    <name type="scientific">marine metagenome</name>
    <dbReference type="NCBI Taxonomy" id="408172"/>
    <lineage>
        <taxon>unclassified sequences</taxon>
        <taxon>metagenomes</taxon>
        <taxon>ecological metagenomes</taxon>
    </lineage>
</organism>
<evidence type="ECO:0000259" key="1">
    <source>
        <dbReference type="PROSITE" id="PS51820"/>
    </source>
</evidence>
<dbReference type="InterPro" id="IPR037524">
    <property type="entry name" value="PA14/GLEYA"/>
</dbReference>
<reference evidence="2" key="1">
    <citation type="submission" date="2018-05" db="EMBL/GenBank/DDBJ databases">
        <authorList>
            <person name="Lanie J.A."/>
            <person name="Ng W.-L."/>
            <person name="Kazmierczak K.M."/>
            <person name="Andrzejewski T.M."/>
            <person name="Davidsen T.M."/>
            <person name="Wayne K.J."/>
            <person name="Tettelin H."/>
            <person name="Glass J.I."/>
            <person name="Rusch D."/>
            <person name="Podicherti R."/>
            <person name="Tsui H.-C.T."/>
            <person name="Winkler M.E."/>
        </authorList>
    </citation>
    <scope>NUCLEOTIDE SEQUENCE</scope>
</reference>
<dbReference type="Pfam" id="PF07691">
    <property type="entry name" value="PA14"/>
    <property type="match status" value="1"/>
</dbReference>
<sequence>MMRNAADTHFQATASRSLGVWWVGLVLALTGLAAAAVEPVTGAQPWDPQPEKASLNPGLAVTYAYGRQVHVDDIETLDVPVIGRPLAKIAHRTVDGNVLTSDRPLLVAAHIRGLIRFNQTGTYTFRVESNDGVKVRIGGKRVWYDPEIHANRWSPPIPFDVVQTGWYELWINYYQKKGTSALQLMWKLPGSQSRVHVPPDALAHLDKQIGQ</sequence>
<dbReference type="AlphaFoldDB" id="A0A381WTC4"/>
<protein>
    <recommendedName>
        <fullName evidence="1">PA14 domain-containing protein</fullName>
    </recommendedName>
</protein>
<dbReference type="InterPro" id="IPR011658">
    <property type="entry name" value="PA14_dom"/>
</dbReference>
<evidence type="ECO:0000313" key="2">
    <source>
        <dbReference type="EMBL" id="SVA55173.1"/>
    </source>
</evidence>
<gene>
    <name evidence="2" type="ORF">METZ01_LOCUS108027</name>
</gene>